<evidence type="ECO:0000256" key="3">
    <source>
        <dbReference type="ARBA" id="ARBA00022737"/>
    </source>
</evidence>
<dbReference type="GO" id="GO:0048471">
    <property type="term" value="C:perinuclear region of cytoplasm"/>
    <property type="evidence" value="ECO:0007669"/>
    <property type="project" value="TreeGrafter"/>
</dbReference>
<keyword evidence="4" id="KW-0812">Transmembrane</keyword>
<gene>
    <name evidence="5" type="ORF">TTHERM_00021732</name>
</gene>
<proteinExistence type="predicted"/>
<keyword evidence="1" id="KW-0343">GTPase activation</keyword>
<dbReference type="AlphaFoldDB" id="A4VER0"/>
<dbReference type="GO" id="GO:0005096">
    <property type="term" value="F:GTPase activator activity"/>
    <property type="evidence" value="ECO:0007669"/>
    <property type="project" value="UniProtKB-KW"/>
</dbReference>
<keyword evidence="6" id="KW-1185">Reference proteome</keyword>
<evidence type="ECO:0000256" key="2">
    <source>
        <dbReference type="ARBA" id="ARBA00022614"/>
    </source>
</evidence>
<keyword evidence="5" id="KW-0418">Kinase</keyword>
<dbReference type="RefSeq" id="XP_001471125.2">
    <property type="nucleotide sequence ID" value="XM_001471075.2"/>
</dbReference>
<dbReference type="InterPro" id="IPR032675">
    <property type="entry name" value="LRR_dom_sf"/>
</dbReference>
<dbReference type="Gene3D" id="3.80.10.10">
    <property type="entry name" value="Ribonuclease Inhibitor"/>
    <property type="match status" value="1"/>
</dbReference>
<dbReference type="PANTHER" id="PTHR24113">
    <property type="entry name" value="RAN GTPASE-ACTIVATING PROTEIN 1"/>
    <property type="match status" value="1"/>
</dbReference>
<reference evidence="6" key="1">
    <citation type="journal article" date="2006" name="PLoS Biol.">
        <title>Macronuclear genome sequence of the ciliate Tetrahymena thermophila, a model eukaryote.</title>
        <authorList>
            <person name="Eisen J.A."/>
            <person name="Coyne R.S."/>
            <person name="Wu M."/>
            <person name="Wu D."/>
            <person name="Thiagarajan M."/>
            <person name="Wortman J.R."/>
            <person name="Badger J.H."/>
            <person name="Ren Q."/>
            <person name="Amedeo P."/>
            <person name="Jones K.M."/>
            <person name="Tallon L.J."/>
            <person name="Delcher A.L."/>
            <person name="Salzberg S.L."/>
            <person name="Silva J.C."/>
            <person name="Haas B.J."/>
            <person name="Majoros W.H."/>
            <person name="Farzad M."/>
            <person name="Carlton J.M."/>
            <person name="Smith R.K. Jr."/>
            <person name="Garg J."/>
            <person name="Pearlman R.E."/>
            <person name="Karrer K.M."/>
            <person name="Sun L."/>
            <person name="Manning G."/>
            <person name="Elde N.C."/>
            <person name="Turkewitz A.P."/>
            <person name="Asai D.J."/>
            <person name="Wilkes D.E."/>
            <person name="Wang Y."/>
            <person name="Cai H."/>
            <person name="Collins K."/>
            <person name="Stewart B.A."/>
            <person name="Lee S.R."/>
            <person name="Wilamowska K."/>
            <person name="Weinberg Z."/>
            <person name="Ruzzo W.L."/>
            <person name="Wloga D."/>
            <person name="Gaertig J."/>
            <person name="Frankel J."/>
            <person name="Tsao C.-C."/>
            <person name="Gorovsky M.A."/>
            <person name="Keeling P.J."/>
            <person name="Waller R.F."/>
            <person name="Patron N.J."/>
            <person name="Cherry J.M."/>
            <person name="Stover N.A."/>
            <person name="Krieger C.J."/>
            <person name="del Toro C."/>
            <person name="Ryder H.F."/>
            <person name="Williamson S.C."/>
            <person name="Barbeau R.A."/>
            <person name="Hamilton E.P."/>
            <person name="Orias E."/>
        </authorList>
    </citation>
    <scope>NUCLEOTIDE SEQUENCE [LARGE SCALE GENOMIC DNA]</scope>
    <source>
        <strain evidence="6">SB210</strain>
    </source>
</reference>
<dbReference type="SMART" id="SM00368">
    <property type="entry name" value="LRR_RI"/>
    <property type="match status" value="2"/>
</dbReference>
<accession>A4VER0</accession>
<keyword evidence="2" id="KW-0433">Leucine-rich repeat</keyword>
<dbReference type="HOGENOM" id="CLU_026826_1_0_1"/>
<dbReference type="Proteomes" id="UP000009168">
    <property type="component" value="Unassembled WGS sequence"/>
</dbReference>
<dbReference type="GO" id="GO:0005634">
    <property type="term" value="C:nucleus"/>
    <property type="evidence" value="ECO:0007669"/>
    <property type="project" value="TreeGrafter"/>
</dbReference>
<organism evidence="5 6">
    <name type="scientific">Tetrahymena thermophila (strain SB210)</name>
    <dbReference type="NCBI Taxonomy" id="312017"/>
    <lineage>
        <taxon>Eukaryota</taxon>
        <taxon>Sar</taxon>
        <taxon>Alveolata</taxon>
        <taxon>Ciliophora</taxon>
        <taxon>Intramacronucleata</taxon>
        <taxon>Oligohymenophorea</taxon>
        <taxon>Hymenostomatida</taxon>
        <taxon>Tetrahymenina</taxon>
        <taxon>Tetrahymenidae</taxon>
        <taxon>Tetrahymena</taxon>
    </lineage>
</organism>
<dbReference type="PANTHER" id="PTHR24113:SF12">
    <property type="entry name" value="RAN GTPASE-ACTIVATING PROTEIN 1"/>
    <property type="match status" value="1"/>
</dbReference>
<dbReference type="GeneID" id="7828708"/>
<dbReference type="InParanoid" id="A4VER0"/>
<dbReference type="InterPro" id="IPR027038">
    <property type="entry name" value="RanGap"/>
</dbReference>
<dbReference type="GO" id="GO:0031267">
    <property type="term" value="F:small GTPase binding"/>
    <property type="evidence" value="ECO:0007669"/>
    <property type="project" value="TreeGrafter"/>
</dbReference>
<dbReference type="GO" id="GO:0006913">
    <property type="term" value="P:nucleocytoplasmic transport"/>
    <property type="evidence" value="ECO:0007669"/>
    <property type="project" value="TreeGrafter"/>
</dbReference>
<keyword evidence="3" id="KW-0677">Repeat</keyword>
<feature type="transmembrane region" description="Helical" evidence="4">
    <location>
        <begin position="56"/>
        <end position="75"/>
    </location>
</feature>
<keyword evidence="4" id="KW-0472">Membrane</keyword>
<evidence type="ECO:0000313" key="6">
    <source>
        <dbReference type="Proteomes" id="UP000009168"/>
    </source>
</evidence>
<keyword evidence="5" id="KW-0808">Transferase</keyword>
<dbReference type="KEGG" id="tet:TTHERM_00021732"/>
<evidence type="ECO:0000256" key="1">
    <source>
        <dbReference type="ARBA" id="ARBA00022468"/>
    </source>
</evidence>
<protein>
    <submittedName>
        <fullName evidence="5">Kinase domain protein</fullName>
    </submittedName>
</protein>
<name>A4VER0_TETTS</name>
<dbReference type="SUPFAM" id="SSF52047">
    <property type="entry name" value="RNI-like"/>
    <property type="match status" value="1"/>
</dbReference>
<sequence>MESETALELIRPLSYCTKIQSLTIDLRQIEIYYICQSYLRQKNIQIFPLLFIQQTLQNYCLGFTNFLFINLYIYLEFLFFNQRKLINQFFIFQYARLLDNKKKFISQIIKQLIRSNHISPDRGQDLYKALGNVLARCMNLSTFSLDLSNNYIQKSGAKQLALVLQKGKNLSTLRLKLKSIKFDEDGLYKASELSQALEKCTNLSTLELDFSMNMLHQQIAIDLGSALSKWKNLRILILNLSNNVIFDQGAQKLCSEILKCSKLAKLDLNLNFNRLLPSTRQELKGNIIKMKRLICKNINI</sequence>
<dbReference type="GO" id="GO:0005829">
    <property type="term" value="C:cytosol"/>
    <property type="evidence" value="ECO:0007669"/>
    <property type="project" value="TreeGrafter"/>
</dbReference>
<dbReference type="GO" id="GO:0016301">
    <property type="term" value="F:kinase activity"/>
    <property type="evidence" value="ECO:0007669"/>
    <property type="project" value="UniProtKB-KW"/>
</dbReference>
<dbReference type="EMBL" id="GG662845">
    <property type="protein sequence ID" value="EDK32031.2"/>
    <property type="molecule type" value="Genomic_DNA"/>
</dbReference>
<evidence type="ECO:0000313" key="5">
    <source>
        <dbReference type="EMBL" id="EDK32031.2"/>
    </source>
</evidence>
<keyword evidence="4" id="KW-1133">Transmembrane helix</keyword>
<evidence type="ECO:0000256" key="4">
    <source>
        <dbReference type="SAM" id="Phobius"/>
    </source>
</evidence>